<name>A0A6H5ICS1_9HYME</name>
<feature type="non-terminal residue" evidence="1">
    <location>
        <position position="405"/>
    </location>
</feature>
<dbReference type="Proteomes" id="UP000479190">
    <property type="component" value="Unassembled WGS sequence"/>
</dbReference>
<gene>
    <name evidence="1" type="ORF">TBRA_LOCUS6472</name>
</gene>
<evidence type="ECO:0000313" key="2">
    <source>
        <dbReference type="Proteomes" id="UP000479190"/>
    </source>
</evidence>
<evidence type="ECO:0000313" key="1">
    <source>
        <dbReference type="EMBL" id="CAB0034574.1"/>
    </source>
</evidence>
<reference evidence="1 2" key="1">
    <citation type="submission" date="2020-02" db="EMBL/GenBank/DDBJ databases">
        <authorList>
            <person name="Ferguson B K."/>
        </authorList>
    </citation>
    <scope>NUCLEOTIDE SEQUENCE [LARGE SCALE GENOMIC DNA]</scope>
</reference>
<sequence>MEVPIRSVSKLYREFANTHILFGGGARGGRVYVCVYVYVAPRQCQNVSSYSEVCYALESSSSFCCAELPVTQRYIFLLLLLLLDRYSNRRLRKRSGARARRSSKEASAYVYRYVVIEDELFSKLAVHCRVHHYHYYLLLQRESVTNQTEKRVMCFCNVEYSNIIIMLSVLPNYCSRARNTPRCNSIHFGTAAALHKHTHIHTHDPRVHRLRKCAINGGSPLSPAAEKSISMLRLAKSIERTDETKKVKSNNPLCPAVAAAAVNVLTIKREPLLVLLSRNRTSIKCSCILIHTSKRLRLPSKIFISSCVRAFDGRTVSRQQHQQRYYTAVLCVMHLSQHVTTTACGVVVSASRVLALLSPPCNTYNVTVNNYITRTRSRTRRRSRRWNGYYTYNTTGYNTNSSEED</sequence>
<dbReference type="AlphaFoldDB" id="A0A6H5ICS1"/>
<dbReference type="EMBL" id="CADCXV010000747">
    <property type="protein sequence ID" value="CAB0034574.1"/>
    <property type="molecule type" value="Genomic_DNA"/>
</dbReference>
<organism evidence="1 2">
    <name type="scientific">Trichogramma brassicae</name>
    <dbReference type="NCBI Taxonomy" id="86971"/>
    <lineage>
        <taxon>Eukaryota</taxon>
        <taxon>Metazoa</taxon>
        <taxon>Ecdysozoa</taxon>
        <taxon>Arthropoda</taxon>
        <taxon>Hexapoda</taxon>
        <taxon>Insecta</taxon>
        <taxon>Pterygota</taxon>
        <taxon>Neoptera</taxon>
        <taxon>Endopterygota</taxon>
        <taxon>Hymenoptera</taxon>
        <taxon>Apocrita</taxon>
        <taxon>Proctotrupomorpha</taxon>
        <taxon>Chalcidoidea</taxon>
        <taxon>Trichogrammatidae</taxon>
        <taxon>Trichogramma</taxon>
    </lineage>
</organism>
<protein>
    <submittedName>
        <fullName evidence="1">Uncharacterized protein</fullName>
    </submittedName>
</protein>
<proteinExistence type="predicted"/>
<accession>A0A6H5ICS1</accession>
<keyword evidence="2" id="KW-1185">Reference proteome</keyword>